<accession>A0A7G1L239</accession>
<dbReference type="Proteomes" id="UP000516173">
    <property type="component" value="Plasmid pFMUON74"/>
</dbReference>
<dbReference type="AlphaFoldDB" id="A0A7G1L239"/>
<dbReference type="GeneID" id="80351582"/>
<organism evidence="1 2">
    <name type="scientific">Nocardia wallacei</name>
    <dbReference type="NCBI Taxonomy" id="480035"/>
    <lineage>
        <taxon>Bacteria</taxon>
        <taxon>Bacillati</taxon>
        <taxon>Actinomycetota</taxon>
        <taxon>Actinomycetes</taxon>
        <taxon>Mycobacteriales</taxon>
        <taxon>Nocardiaceae</taxon>
        <taxon>Nocardia</taxon>
    </lineage>
</organism>
<geneLocation type="plasmid" evidence="1 2">
    <name>pFMUON74</name>
</geneLocation>
<dbReference type="KEGG" id="nwl:NWFMUON74_72160"/>
<name>A0A7G1L239_9NOCA</name>
<gene>
    <name evidence="1" type="ORF">NWFMUON74_72160</name>
</gene>
<protein>
    <submittedName>
        <fullName evidence="1">Uncharacterized protein</fullName>
    </submittedName>
</protein>
<evidence type="ECO:0000313" key="1">
    <source>
        <dbReference type="EMBL" id="BCK59444.1"/>
    </source>
</evidence>
<evidence type="ECO:0000313" key="2">
    <source>
        <dbReference type="Proteomes" id="UP000516173"/>
    </source>
</evidence>
<sequence length="94" mass="10866">MAFTEDFWRGEWYGGQMPDGKGGIGIWVDAACPDTETNCSLRPMFCFLTKSRPLGVYRAGRAEELSEIHKTHSYQDCMVKFYSWLHLHPDEPDF</sequence>
<keyword evidence="1" id="KW-0614">Plasmid</keyword>
<proteinExistence type="predicted"/>
<reference evidence="1 2" key="1">
    <citation type="submission" date="2020-08" db="EMBL/GenBank/DDBJ databases">
        <title>Genome Sequencing of Nocardia wallacei strain FMUON74 and assembly.</title>
        <authorList>
            <person name="Toyokawa M."/>
            <person name="Uesaka K."/>
        </authorList>
    </citation>
    <scope>NUCLEOTIDE SEQUENCE [LARGE SCALE GENOMIC DNA]</scope>
    <source>
        <strain evidence="1 2">FMUON74</strain>
        <plasmid evidence="1 2">pFMUON74</plasmid>
    </source>
</reference>
<dbReference type="EMBL" id="AP023397">
    <property type="protein sequence ID" value="BCK59444.1"/>
    <property type="molecule type" value="Genomic_DNA"/>
</dbReference>
<keyword evidence="2" id="KW-1185">Reference proteome</keyword>
<dbReference type="RefSeq" id="WP_187689651.1">
    <property type="nucleotide sequence ID" value="NZ_AP023397.1"/>
</dbReference>